<reference evidence="3 4" key="1">
    <citation type="submission" date="2020-06" db="EMBL/GenBank/DDBJ databases">
        <title>Oricola thermophila sp. nov. isolated from a tidal sediments.</title>
        <authorList>
            <person name="Kwon K.K."/>
            <person name="Yang S.-H."/>
            <person name="Park M.-J."/>
        </authorList>
    </citation>
    <scope>NUCLEOTIDE SEQUENCE [LARGE SCALE GENOMIC DNA]</scope>
    <source>
        <strain evidence="3 4">MEBiC13590</strain>
    </source>
</reference>
<protein>
    <submittedName>
        <fullName evidence="3">TRAP transporter substrate-binding protein</fullName>
    </submittedName>
</protein>
<gene>
    <name evidence="3" type="ORF">HTY61_00350</name>
</gene>
<keyword evidence="1 2" id="KW-0732">Signal</keyword>
<dbReference type="PANTHER" id="PTHR33376:SF15">
    <property type="entry name" value="BLL6794 PROTEIN"/>
    <property type="match status" value="1"/>
</dbReference>
<keyword evidence="4" id="KW-1185">Reference proteome</keyword>
<dbReference type="Gene3D" id="3.40.190.170">
    <property type="entry name" value="Bacterial extracellular solute-binding protein, family 7"/>
    <property type="match status" value="1"/>
</dbReference>
<dbReference type="CDD" id="cd13665">
    <property type="entry name" value="PBP2_TRAP_Dctp3_4"/>
    <property type="match status" value="1"/>
</dbReference>
<dbReference type="RefSeq" id="WP_175274921.1">
    <property type="nucleotide sequence ID" value="NZ_CP054836.1"/>
</dbReference>
<dbReference type="Proteomes" id="UP000509367">
    <property type="component" value="Chromosome"/>
</dbReference>
<evidence type="ECO:0000313" key="3">
    <source>
        <dbReference type="EMBL" id="QKV17025.1"/>
    </source>
</evidence>
<organism evidence="3 4">
    <name type="scientific">Oricola thermophila</name>
    <dbReference type="NCBI Taxonomy" id="2742145"/>
    <lineage>
        <taxon>Bacteria</taxon>
        <taxon>Pseudomonadati</taxon>
        <taxon>Pseudomonadota</taxon>
        <taxon>Alphaproteobacteria</taxon>
        <taxon>Hyphomicrobiales</taxon>
        <taxon>Ahrensiaceae</taxon>
        <taxon>Oricola</taxon>
    </lineage>
</organism>
<dbReference type="SUPFAM" id="SSF53850">
    <property type="entry name" value="Periplasmic binding protein-like II"/>
    <property type="match status" value="1"/>
</dbReference>
<dbReference type="AlphaFoldDB" id="A0A6N1VBZ1"/>
<evidence type="ECO:0000256" key="2">
    <source>
        <dbReference type="SAM" id="SignalP"/>
    </source>
</evidence>
<dbReference type="InterPro" id="IPR038404">
    <property type="entry name" value="TRAP_DctP_sf"/>
</dbReference>
<feature type="chain" id="PRO_5026937027" evidence="2">
    <location>
        <begin position="22"/>
        <end position="346"/>
    </location>
</feature>
<sequence length="346" mass="38179">MKFASNIVAGMALAAAVSVSGAVGAEAKTKMKISHYLPAVHGIHTDFIEPWARQVSECTGGEVEFEIYPAGTQLGNVARQQEQVMAGVVDIAHGLHGIPRGRFPRTSLIDMPFLTDDAGAATYALWSMLPDELAEEYEGMKVLALHAHNGGLVHTSEKKVETMEDLKGLRIRTPSPAISDMLSFLGADPQGLPPGEAYENIQRGVIDGTVFPWDPVKSFGLNEVLQYHLDAGVYTVSFFFVMNERSYNRLSPEAQACVDKYSGDALVAKFGDWWDKWDAPGRQQAIDAGHVISELADDERARWREALQPMMSAYLQKMKDAGIDDADEIYQKMQDRIAEYEASHRD</sequence>
<dbReference type="Pfam" id="PF03480">
    <property type="entry name" value="DctP"/>
    <property type="match status" value="1"/>
</dbReference>
<dbReference type="GO" id="GO:0055085">
    <property type="term" value="P:transmembrane transport"/>
    <property type="evidence" value="ECO:0007669"/>
    <property type="project" value="InterPro"/>
</dbReference>
<name>A0A6N1VBZ1_9HYPH</name>
<dbReference type="NCBIfam" id="NF037995">
    <property type="entry name" value="TRAP_S1"/>
    <property type="match status" value="1"/>
</dbReference>
<dbReference type="PANTHER" id="PTHR33376">
    <property type="match status" value="1"/>
</dbReference>
<evidence type="ECO:0000256" key="1">
    <source>
        <dbReference type="ARBA" id="ARBA00022729"/>
    </source>
</evidence>
<feature type="signal peptide" evidence="2">
    <location>
        <begin position="1"/>
        <end position="21"/>
    </location>
</feature>
<dbReference type="InterPro" id="IPR018389">
    <property type="entry name" value="DctP_fam"/>
</dbReference>
<accession>A0A6N1VBZ1</accession>
<evidence type="ECO:0000313" key="4">
    <source>
        <dbReference type="Proteomes" id="UP000509367"/>
    </source>
</evidence>
<dbReference type="KEGG" id="orm:HTY61_00350"/>
<proteinExistence type="predicted"/>
<dbReference type="EMBL" id="CP054836">
    <property type="protein sequence ID" value="QKV17025.1"/>
    <property type="molecule type" value="Genomic_DNA"/>
</dbReference>